<evidence type="ECO:0000256" key="6">
    <source>
        <dbReference type="ARBA" id="ARBA00023002"/>
    </source>
</evidence>
<keyword evidence="6" id="KW-0560">Oxidoreductase</keyword>
<dbReference type="FunFam" id="1.10.45.10:FF:000001">
    <property type="entry name" value="D-lactate dehydrogenase mitochondrial"/>
    <property type="match status" value="1"/>
</dbReference>
<dbReference type="KEGG" id="paro:CUV01_14235"/>
<dbReference type="FunFam" id="3.30.465.10:FF:000016">
    <property type="entry name" value="probable D-lactate dehydrogenase, mitochondrial"/>
    <property type="match status" value="1"/>
</dbReference>
<dbReference type="SUPFAM" id="SSF56176">
    <property type="entry name" value="FAD-binding/transporter-associated domain-like"/>
    <property type="match status" value="1"/>
</dbReference>
<evidence type="ECO:0000256" key="1">
    <source>
        <dbReference type="ARBA" id="ARBA00001974"/>
    </source>
</evidence>
<dbReference type="Gene3D" id="3.30.465.10">
    <property type="match status" value="1"/>
</dbReference>
<dbReference type="OrthoDB" id="9811557at2"/>
<dbReference type="Gene3D" id="3.30.70.2740">
    <property type="match status" value="1"/>
</dbReference>
<dbReference type="SUPFAM" id="SSF55103">
    <property type="entry name" value="FAD-linked oxidases, C-terminal domain"/>
    <property type="match status" value="1"/>
</dbReference>
<dbReference type="PANTHER" id="PTHR11748:SF111">
    <property type="entry name" value="D-LACTATE DEHYDROGENASE, MITOCHONDRIAL-RELATED"/>
    <property type="match status" value="1"/>
</dbReference>
<dbReference type="InterPro" id="IPR036318">
    <property type="entry name" value="FAD-bd_PCMH-like_sf"/>
</dbReference>
<dbReference type="GO" id="GO:0004458">
    <property type="term" value="F:D-lactate dehydrogenase (cytochrome) activity"/>
    <property type="evidence" value="ECO:0007669"/>
    <property type="project" value="UniProtKB-EC"/>
</dbReference>
<feature type="compositionally biased region" description="Basic and acidic residues" evidence="8">
    <location>
        <begin position="24"/>
        <end position="36"/>
    </location>
</feature>
<comment type="cofactor">
    <cofactor evidence="1">
        <name>FAD</name>
        <dbReference type="ChEBI" id="CHEBI:57692"/>
    </cofactor>
</comment>
<evidence type="ECO:0000256" key="2">
    <source>
        <dbReference type="ARBA" id="ARBA00008000"/>
    </source>
</evidence>
<gene>
    <name evidence="10" type="ORF">CUV01_14235</name>
</gene>
<sequence>MPIPAPVLSELQTLLGERLSSTQADRDHHGGSESYHRAPPPDAVAWPETTQEVSAILQLCNRHGVPVIGWGTGTSLEGHALAVVGGLSLDMARMNKVTEVRSEDMQASVQPGLTREELNTELRTTGLFFPVDPGANASLGGMAATRASGTTAVRYGTMRDNVLALEVVLADGRIIRTGSRAAKSSAGYDLTALMVGSEGTLGIITELTLRLHGQPEKIAAAVCAFPTLEGAVECVTATIQSGIPMARIEFIDEVSVRAFNGYAGRNFPEQPHLMIEFHGSEDAVAADAERFGELANDFGGQGFEWAATPEDRNALWKMRHQAFPAQLSVRPGSTAVVTDICVPMSELAGAVAAAHEDIAADGMVGPILGHVGDGNFHSALLVEPGNEDELKRAKALARRMAERALAVGGTISGEHGVGIGKRALMADEHGEGWQVMGAIKAALDPNNILNPGKLVPERN</sequence>
<feature type="region of interest" description="Disordered" evidence="8">
    <location>
        <begin position="19"/>
        <end position="41"/>
    </location>
</feature>
<dbReference type="GO" id="GO:0008720">
    <property type="term" value="F:D-lactate dehydrogenase (NAD+) activity"/>
    <property type="evidence" value="ECO:0007669"/>
    <property type="project" value="TreeGrafter"/>
</dbReference>
<dbReference type="RefSeq" id="WP_101461051.1">
    <property type="nucleotide sequence ID" value="NZ_CP025408.1"/>
</dbReference>
<keyword evidence="3" id="KW-0285">Flavoprotein</keyword>
<evidence type="ECO:0000256" key="4">
    <source>
        <dbReference type="ARBA" id="ARBA00022827"/>
    </source>
</evidence>
<organism evidence="10 11">
    <name type="scientific">Paracoccus tegillarcae</name>
    <dbReference type="NCBI Taxonomy" id="1529068"/>
    <lineage>
        <taxon>Bacteria</taxon>
        <taxon>Pseudomonadati</taxon>
        <taxon>Pseudomonadota</taxon>
        <taxon>Alphaproteobacteria</taxon>
        <taxon>Rhodobacterales</taxon>
        <taxon>Paracoccaceae</taxon>
        <taxon>Paracoccus</taxon>
    </lineage>
</organism>
<reference evidence="10 11" key="1">
    <citation type="submission" date="2017-12" db="EMBL/GenBank/DDBJ databases">
        <authorList>
            <person name="Hurst M.R.H."/>
        </authorList>
    </citation>
    <scope>NUCLEOTIDE SEQUENCE [LARGE SCALE GENOMIC DNA]</scope>
    <source>
        <strain evidence="10 11">BM15</strain>
    </source>
</reference>
<evidence type="ECO:0000256" key="3">
    <source>
        <dbReference type="ARBA" id="ARBA00022630"/>
    </source>
</evidence>
<accession>A0A2K9EJ31</accession>
<dbReference type="Gene3D" id="1.10.45.10">
    <property type="entry name" value="Vanillyl-alcohol Oxidase, Chain A, domain 4"/>
    <property type="match status" value="1"/>
</dbReference>
<feature type="domain" description="FAD-binding PCMH-type" evidence="9">
    <location>
        <begin position="37"/>
        <end position="214"/>
    </location>
</feature>
<keyword evidence="11" id="KW-1185">Reference proteome</keyword>
<dbReference type="InterPro" id="IPR016169">
    <property type="entry name" value="FAD-bd_PCMH_sub2"/>
</dbReference>
<evidence type="ECO:0000313" key="10">
    <source>
        <dbReference type="EMBL" id="AUH34389.1"/>
    </source>
</evidence>
<name>A0A2K9EJ31_9RHOB</name>
<dbReference type="InterPro" id="IPR006094">
    <property type="entry name" value="Oxid_FAD_bind_N"/>
</dbReference>
<protein>
    <recommendedName>
        <fullName evidence="7">D-lactate dehydrogenase (cytochrome)</fullName>
        <ecNumber evidence="7">1.1.2.4</ecNumber>
    </recommendedName>
</protein>
<dbReference type="EMBL" id="CP025408">
    <property type="protein sequence ID" value="AUH34389.1"/>
    <property type="molecule type" value="Genomic_DNA"/>
</dbReference>
<dbReference type="InterPro" id="IPR016166">
    <property type="entry name" value="FAD-bd_PCMH"/>
</dbReference>
<dbReference type="FunFam" id="3.30.70.2740:FF:000001">
    <property type="entry name" value="D-lactate dehydrogenase mitochondrial"/>
    <property type="match status" value="1"/>
</dbReference>
<evidence type="ECO:0000256" key="5">
    <source>
        <dbReference type="ARBA" id="ARBA00022946"/>
    </source>
</evidence>
<dbReference type="Pfam" id="PF01565">
    <property type="entry name" value="FAD_binding_4"/>
    <property type="match status" value="1"/>
</dbReference>
<evidence type="ECO:0000256" key="8">
    <source>
        <dbReference type="SAM" id="MobiDB-lite"/>
    </source>
</evidence>
<evidence type="ECO:0000256" key="7">
    <source>
        <dbReference type="ARBA" id="ARBA00038897"/>
    </source>
</evidence>
<dbReference type="GO" id="GO:1903457">
    <property type="term" value="P:lactate catabolic process"/>
    <property type="evidence" value="ECO:0007669"/>
    <property type="project" value="TreeGrafter"/>
</dbReference>
<dbReference type="Proteomes" id="UP000233742">
    <property type="component" value="Chromosome"/>
</dbReference>
<dbReference type="EC" id="1.1.2.4" evidence="7"/>
<keyword evidence="5" id="KW-0809">Transit peptide</keyword>
<evidence type="ECO:0000259" key="9">
    <source>
        <dbReference type="PROSITE" id="PS51387"/>
    </source>
</evidence>
<evidence type="ECO:0000313" key="11">
    <source>
        <dbReference type="Proteomes" id="UP000233742"/>
    </source>
</evidence>
<keyword evidence="4" id="KW-0274">FAD</keyword>
<dbReference type="AlphaFoldDB" id="A0A2K9EJ31"/>
<comment type="similarity">
    <text evidence="2">Belongs to the FAD-binding oxidoreductase/transferase type 4 family.</text>
</comment>
<proteinExistence type="inferred from homology"/>
<dbReference type="InterPro" id="IPR016171">
    <property type="entry name" value="Vanillyl_alc_oxidase_C-sub2"/>
</dbReference>
<dbReference type="GO" id="GO:0071949">
    <property type="term" value="F:FAD binding"/>
    <property type="evidence" value="ECO:0007669"/>
    <property type="project" value="InterPro"/>
</dbReference>
<dbReference type="InterPro" id="IPR016164">
    <property type="entry name" value="FAD-linked_Oxase-like_C"/>
</dbReference>
<dbReference type="Pfam" id="PF02913">
    <property type="entry name" value="FAD-oxidase_C"/>
    <property type="match status" value="1"/>
</dbReference>
<dbReference type="PANTHER" id="PTHR11748">
    <property type="entry name" value="D-LACTATE DEHYDROGENASE"/>
    <property type="match status" value="1"/>
</dbReference>
<dbReference type="PROSITE" id="PS51387">
    <property type="entry name" value="FAD_PCMH"/>
    <property type="match status" value="1"/>
</dbReference>
<dbReference type="InterPro" id="IPR004113">
    <property type="entry name" value="FAD-bd_oxidored_4_C"/>
</dbReference>